<keyword evidence="1" id="KW-0472">Membrane</keyword>
<dbReference type="Proteomes" id="UP000236732">
    <property type="component" value="Unassembled WGS sequence"/>
</dbReference>
<name>A0A1H5ZV36_9ACTN</name>
<dbReference type="RefSeq" id="WP_103955510.1">
    <property type="nucleotide sequence ID" value="NZ_FNVT01000002.1"/>
</dbReference>
<feature type="transmembrane region" description="Helical" evidence="1">
    <location>
        <begin position="150"/>
        <end position="168"/>
    </location>
</feature>
<reference evidence="2 3" key="1">
    <citation type="submission" date="2016-10" db="EMBL/GenBank/DDBJ databases">
        <authorList>
            <person name="de Groot N.N."/>
        </authorList>
    </citation>
    <scope>NUCLEOTIDE SEQUENCE [LARGE SCALE GENOMIC DNA]</scope>
    <source>
        <strain evidence="2 3">CGMCC 4.7037</strain>
    </source>
</reference>
<feature type="transmembrane region" description="Helical" evidence="1">
    <location>
        <begin position="84"/>
        <end position="106"/>
    </location>
</feature>
<accession>A0A1H5ZV36</accession>
<organism evidence="2 3">
    <name type="scientific">Nonomuraea solani</name>
    <dbReference type="NCBI Taxonomy" id="1144553"/>
    <lineage>
        <taxon>Bacteria</taxon>
        <taxon>Bacillati</taxon>
        <taxon>Actinomycetota</taxon>
        <taxon>Actinomycetes</taxon>
        <taxon>Streptosporangiales</taxon>
        <taxon>Streptosporangiaceae</taxon>
        <taxon>Nonomuraea</taxon>
    </lineage>
</organism>
<protein>
    <submittedName>
        <fullName evidence="2">Uncharacterized protein</fullName>
    </submittedName>
</protein>
<keyword evidence="3" id="KW-1185">Reference proteome</keyword>
<keyword evidence="1" id="KW-1133">Transmembrane helix</keyword>
<proteinExistence type="predicted"/>
<gene>
    <name evidence="2" type="ORF">SAMN05444920_102892</name>
</gene>
<evidence type="ECO:0000256" key="1">
    <source>
        <dbReference type="SAM" id="Phobius"/>
    </source>
</evidence>
<dbReference type="AlphaFoldDB" id="A0A1H5ZV36"/>
<sequence>MNAYGKIATGFVFAFGSFNVNGFDLLLDPVGWGLCVSGLDGLGRSMGEAAYRARSAAVLMVFVSIFELLGFFTRSDEDEGRISYVFGVLASVAAFVTVWMVAGAIVERLRPQGDLAGAALLDVLRWAVLGLGTLAVLAGSGYVVLGQVALIAWFAAIAALVIVLYAWARA</sequence>
<evidence type="ECO:0000313" key="3">
    <source>
        <dbReference type="Proteomes" id="UP000236732"/>
    </source>
</evidence>
<feature type="transmembrane region" description="Helical" evidence="1">
    <location>
        <begin position="126"/>
        <end position="144"/>
    </location>
</feature>
<dbReference type="EMBL" id="FNVT01000002">
    <property type="protein sequence ID" value="SEG40289.1"/>
    <property type="molecule type" value="Genomic_DNA"/>
</dbReference>
<evidence type="ECO:0000313" key="2">
    <source>
        <dbReference type="EMBL" id="SEG40289.1"/>
    </source>
</evidence>
<feature type="transmembrane region" description="Helical" evidence="1">
    <location>
        <begin position="53"/>
        <end position="72"/>
    </location>
</feature>
<dbReference type="OrthoDB" id="3529161at2"/>
<keyword evidence="1" id="KW-0812">Transmembrane</keyword>